<dbReference type="EMBL" id="QXFU01002249">
    <property type="protein sequence ID" value="KAE8988347.1"/>
    <property type="molecule type" value="Genomic_DNA"/>
</dbReference>
<comment type="caution">
    <text evidence="13">The sequence shown here is derived from an EMBL/GenBank/DDBJ whole genome shotgun (WGS) entry which is preliminary data.</text>
</comment>
<keyword evidence="8" id="KW-0539">Nucleus</keyword>
<dbReference type="CDD" id="cd12335">
    <property type="entry name" value="RRM2_SF3B4"/>
    <property type="match status" value="1"/>
</dbReference>
<evidence type="ECO:0000256" key="7">
    <source>
        <dbReference type="ARBA" id="ARBA00023187"/>
    </source>
</evidence>
<proteinExistence type="inferred from homology"/>
<dbReference type="AlphaFoldDB" id="A0A6A3J373"/>
<dbReference type="PROSITE" id="PS50102">
    <property type="entry name" value="RRM"/>
    <property type="match status" value="1"/>
</dbReference>
<name>A0A6A3J373_9STRA</name>
<dbReference type="GO" id="GO:0006397">
    <property type="term" value="P:mRNA processing"/>
    <property type="evidence" value="ECO:0007669"/>
    <property type="project" value="UniProtKB-KW"/>
</dbReference>
<feature type="region of interest" description="Disordered" evidence="11">
    <location>
        <begin position="1"/>
        <end position="47"/>
    </location>
</feature>
<dbReference type="InterPro" id="IPR000504">
    <property type="entry name" value="RRM_dom"/>
</dbReference>
<dbReference type="SUPFAM" id="SSF54928">
    <property type="entry name" value="RNA-binding domain, RBD"/>
    <property type="match status" value="1"/>
</dbReference>
<dbReference type="PANTHER" id="PTHR48030">
    <property type="entry name" value="SPLICING FACTOR 3B SUBUNIT 4"/>
    <property type="match status" value="1"/>
</dbReference>
<evidence type="ECO:0000256" key="9">
    <source>
        <dbReference type="ARBA" id="ARBA00070533"/>
    </source>
</evidence>
<dbReference type="Proteomes" id="UP000435112">
    <property type="component" value="Unassembled WGS sequence"/>
</dbReference>
<evidence type="ECO:0000256" key="4">
    <source>
        <dbReference type="ARBA" id="ARBA00022728"/>
    </source>
</evidence>
<reference evidence="13 14" key="1">
    <citation type="submission" date="2018-09" db="EMBL/GenBank/DDBJ databases">
        <title>Genomic investigation of the strawberry pathogen Phytophthora fragariae indicates pathogenicity is determined by transcriptional variation in three key races.</title>
        <authorList>
            <person name="Adams T.M."/>
            <person name="Armitage A.D."/>
            <person name="Sobczyk M.K."/>
            <person name="Bates H.J."/>
            <person name="Dunwell J.M."/>
            <person name="Nellist C.F."/>
            <person name="Harrison R.J."/>
        </authorList>
    </citation>
    <scope>NUCLEOTIDE SEQUENCE [LARGE SCALE GENOMIC DNA]</scope>
    <source>
        <strain evidence="13 14">SCRP324</strain>
    </source>
</reference>
<dbReference type="GO" id="GO:0071011">
    <property type="term" value="C:precatalytic spliceosome"/>
    <property type="evidence" value="ECO:0007669"/>
    <property type="project" value="TreeGrafter"/>
</dbReference>
<dbReference type="SMART" id="SM00360">
    <property type="entry name" value="RRM"/>
    <property type="match status" value="1"/>
</dbReference>
<evidence type="ECO:0000313" key="14">
    <source>
        <dbReference type="Proteomes" id="UP000435112"/>
    </source>
</evidence>
<keyword evidence="7" id="KW-0508">mRNA splicing</keyword>
<evidence type="ECO:0000259" key="12">
    <source>
        <dbReference type="PROSITE" id="PS50102"/>
    </source>
</evidence>
<dbReference type="Gene3D" id="2.120.10.80">
    <property type="entry name" value="Kelch-type beta propeller"/>
    <property type="match status" value="2"/>
</dbReference>
<organism evidence="13 14">
    <name type="scientific">Phytophthora rubi</name>
    <dbReference type="NCBI Taxonomy" id="129364"/>
    <lineage>
        <taxon>Eukaryota</taxon>
        <taxon>Sar</taxon>
        <taxon>Stramenopiles</taxon>
        <taxon>Oomycota</taxon>
        <taxon>Peronosporomycetes</taxon>
        <taxon>Peronosporales</taxon>
        <taxon>Peronosporaceae</taxon>
        <taxon>Phytophthora</taxon>
    </lineage>
</organism>
<evidence type="ECO:0000256" key="2">
    <source>
        <dbReference type="ARBA" id="ARBA00008363"/>
    </source>
</evidence>
<dbReference type="Pfam" id="PF00076">
    <property type="entry name" value="RRM_1"/>
    <property type="match status" value="1"/>
</dbReference>
<evidence type="ECO:0000256" key="3">
    <source>
        <dbReference type="ARBA" id="ARBA00022664"/>
    </source>
</evidence>
<keyword evidence="6 10" id="KW-0694">RNA-binding</keyword>
<dbReference type="OrthoDB" id="10251809at2759"/>
<evidence type="ECO:0000256" key="5">
    <source>
        <dbReference type="ARBA" id="ARBA00022737"/>
    </source>
</evidence>
<dbReference type="GO" id="GO:0008380">
    <property type="term" value="P:RNA splicing"/>
    <property type="evidence" value="ECO:0007669"/>
    <property type="project" value="UniProtKB-KW"/>
</dbReference>
<evidence type="ECO:0000313" key="13">
    <source>
        <dbReference type="EMBL" id="KAE8988347.1"/>
    </source>
</evidence>
<dbReference type="InterPro" id="IPR052084">
    <property type="entry name" value="SF3B4_spliceosome_assoc"/>
</dbReference>
<dbReference type="InterPro" id="IPR034159">
    <property type="entry name" value="SF3B4_RRM2"/>
</dbReference>
<evidence type="ECO:0000256" key="1">
    <source>
        <dbReference type="ARBA" id="ARBA00004123"/>
    </source>
</evidence>
<keyword evidence="5" id="KW-0677">Repeat</keyword>
<evidence type="ECO:0000256" key="10">
    <source>
        <dbReference type="PROSITE-ProRule" id="PRU00176"/>
    </source>
</evidence>
<keyword evidence="3" id="KW-0507">mRNA processing</keyword>
<evidence type="ECO:0000256" key="6">
    <source>
        <dbReference type="ARBA" id="ARBA00022884"/>
    </source>
</evidence>
<dbReference type="FunFam" id="3.30.70.330:FF:000059">
    <property type="entry name" value="splicing factor 3B subunit 4"/>
    <property type="match status" value="1"/>
</dbReference>
<evidence type="ECO:0000256" key="8">
    <source>
        <dbReference type="ARBA" id="ARBA00023242"/>
    </source>
</evidence>
<dbReference type="GO" id="GO:0048026">
    <property type="term" value="P:positive regulation of mRNA splicing, via spliceosome"/>
    <property type="evidence" value="ECO:0007669"/>
    <property type="project" value="TreeGrafter"/>
</dbReference>
<sequence>MSAAIEQRNQDATVSAPRSAPSTVRGQGFEHGAALRQARAREEGVERPQERANLFLGNLDPEVDEKLLYDTFSAFGGIVETPKVMRDPDSQASRGFGFVSFDSFEAADLAIECMHGQYLCNRQVVVHFAFKKDSRNERHGSEAERLLAQRNPDKLQPHTMFAFTPAPTWRSRFGGCLVCGRGSSRSLWLVLGRRSAADMASNQELGTVYAVESVAMDESALKPAKRWGATLTQVGEGGLIYLIGGANREGASFGDVHCFDFETRAWKFVIPSSGSLSPRCGHSAVAIGSKIYVFGGLDVAAGATFNDVNVFDTRTSSWRPIHLKPDACWSTEARRPKSVLDELFLLHVPVHDVDTALRWEKLSPDGDAPEARELHSALLQSESTICFAGGRNFDGKVCTDMATLDIKSWTWQLMPICEWNRCSLAAGVIDGELVSFGGWDGGRICGDCCRYSDEEESWIQATLAECKAGKQTEPALTEVSERFGHCGTTVTVQPSNQPNAKATRQGLLIFGGMNAQSDLADLVLIIASC</sequence>
<dbReference type="InterPro" id="IPR015915">
    <property type="entry name" value="Kelch-typ_b-propeller"/>
</dbReference>
<feature type="domain" description="RRM" evidence="12">
    <location>
        <begin position="52"/>
        <end position="131"/>
    </location>
</feature>
<dbReference type="InterPro" id="IPR012677">
    <property type="entry name" value="Nucleotide-bd_a/b_plait_sf"/>
</dbReference>
<dbReference type="PANTHER" id="PTHR48030:SF3">
    <property type="entry name" value="SPLICING FACTOR 3B SUBUNIT 4"/>
    <property type="match status" value="1"/>
</dbReference>
<keyword evidence="4" id="KW-0747">Spliceosome</keyword>
<dbReference type="Gene3D" id="3.30.70.330">
    <property type="match status" value="1"/>
</dbReference>
<dbReference type="GO" id="GO:0005730">
    <property type="term" value="C:nucleolus"/>
    <property type="evidence" value="ECO:0007669"/>
    <property type="project" value="TreeGrafter"/>
</dbReference>
<dbReference type="Pfam" id="PF24681">
    <property type="entry name" value="Kelch_KLHDC2_KLHL20_DRC7"/>
    <property type="match status" value="2"/>
</dbReference>
<comment type="subcellular location">
    <subcellularLocation>
        <location evidence="1">Nucleus</location>
    </subcellularLocation>
</comment>
<accession>A0A6A3J373</accession>
<gene>
    <name evidence="13" type="ORF">PR002_g21795</name>
</gene>
<evidence type="ECO:0000256" key="11">
    <source>
        <dbReference type="SAM" id="MobiDB-lite"/>
    </source>
</evidence>
<dbReference type="GO" id="GO:0003723">
    <property type="term" value="F:RNA binding"/>
    <property type="evidence" value="ECO:0007669"/>
    <property type="project" value="UniProtKB-UniRule"/>
</dbReference>
<protein>
    <recommendedName>
        <fullName evidence="9">Splicing factor 3B subunit 4</fullName>
    </recommendedName>
</protein>
<comment type="similarity">
    <text evidence="2">Belongs to the SF3B4 family.</text>
</comment>
<dbReference type="InterPro" id="IPR035979">
    <property type="entry name" value="RBD_domain_sf"/>
</dbReference>
<dbReference type="SUPFAM" id="SSF117281">
    <property type="entry name" value="Kelch motif"/>
    <property type="match status" value="1"/>
</dbReference>